<feature type="disulfide bond" evidence="9">
    <location>
        <begin position="307"/>
        <end position="387"/>
    </location>
</feature>
<feature type="disulfide bond" evidence="8">
    <location>
        <begin position="657"/>
        <end position="666"/>
    </location>
</feature>
<dbReference type="Pfam" id="PF00200">
    <property type="entry name" value="Disintegrin"/>
    <property type="match status" value="1"/>
</dbReference>
<evidence type="ECO:0000259" key="14">
    <source>
        <dbReference type="PROSITE" id="PS50215"/>
    </source>
</evidence>
<evidence type="ECO:0000256" key="3">
    <source>
        <dbReference type="ARBA" id="ARBA00022989"/>
    </source>
</evidence>
<evidence type="ECO:0000256" key="2">
    <source>
        <dbReference type="ARBA" id="ARBA00022692"/>
    </source>
</evidence>
<dbReference type="GO" id="GO:0006509">
    <property type="term" value="P:membrane protein ectodomain proteolysis"/>
    <property type="evidence" value="ECO:0007669"/>
    <property type="project" value="TreeGrafter"/>
</dbReference>
<evidence type="ECO:0000259" key="12">
    <source>
        <dbReference type="PROSITE" id="PS50026"/>
    </source>
</evidence>
<evidence type="ECO:0000256" key="6">
    <source>
        <dbReference type="ARBA" id="ARBA00023157"/>
    </source>
</evidence>
<evidence type="ECO:0000259" key="13">
    <source>
        <dbReference type="PROSITE" id="PS50214"/>
    </source>
</evidence>
<dbReference type="PROSITE" id="PS01186">
    <property type="entry name" value="EGF_2"/>
    <property type="match status" value="1"/>
</dbReference>
<dbReference type="EMBL" id="JABDTM020012671">
    <property type="protein sequence ID" value="KAH0820190.1"/>
    <property type="molecule type" value="Genomic_DNA"/>
</dbReference>
<protein>
    <recommendedName>
        <fullName evidence="17">Disintegrin and metalloproteinase domain-containing protein 12</fullName>
    </recommendedName>
</protein>
<feature type="disulfide bond" evidence="8">
    <location>
        <begin position="639"/>
        <end position="649"/>
    </location>
</feature>
<keyword evidence="2 11" id="KW-0812">Transmembrane</keyword>
<dbReference type="PANTHER" id="PTHR11905">
    <property type="entry name" value="ADAM A DISINTEGRIN AND METALLOPROTEASE DOMAIN"/>
    <property type="match status" value="1"/>
</dbReference>
<feature type="region of interest" description="Disordered" evidence="10">
    <location>
        <begin position="1221"/>
        <end position="1247"/>
    </location>
</feature>
<dbReference type="Gene3D" id="4.10.70.10">
    <property type="entry name" value="Disintegrin domain"/>
    <property type="match status" value="1"/>
</dbReference>
<feature type="domain" description="Peptidase M12B" evidence="14">
    <location>
        <begin position="196"/>
        <end position="392"/>
    </location>
</feature>
<dbReference type="InterPro" id="IPR034027">
    <property type="entry name" value="Reprolysin_adamalysin"/>
</dbReference>
<feature type="domain" description="EGF-like" evidence="12">
    <location>
        <begin position="635"/>
        <end position="667"/>
    </location>
</feature>
<feature type="binding site" evidence="9">
    <location>
        <position position="336"/>
    </location>
    <ligand>
        <name>Zn(2+)</name>
        <dbReference type="ChEBI" id="CHEBI:29105"/>
        <note>catalytic</note>
    </ligand>
</feature>
<sequence length="1247" mass="136453">MFPAERHPARDFSRHTLVKPRIYHGREKRQITTSKEEGPYHLDHLTITLPVDGDELVLDLTLNKQLIPKGFFRKTQDKGAHKVVKPSREEVDLCHYGGKVRDRPGSWVALSTCHGLSGVVFDGEEMHYVERAGANDETHVVYRHSDLVDHNKTCGYPGGEGEHDRSHGHNRILRYKRTAEQNELVRGPYNANKESKYVELVLVVDNREYKELGESTSRVEHHCKTIANIINGLYAPLNIFIALVGVVIWTEHDEIILAANGDTTLTNFLHYRREKLVKEHPNDNAQLLTKFSFENGVVGKALKGPICTYEYSGGVNTDHSVVVGLVATTVAHEMGHNFGMEHDTNECSCPDERCIMAPSSSAVAPKHWSSCSLNYLLLAFTHGMDYCLKNKPAALFDGPVCGNGFVEPGEQCDCGLSEHCDNTCCNATTCMLHSNASCATGECCDLSTCKPKNAGTMCRSADYECDLPEYCTGQSEYCPADIYKMDTEVCDNGKAFCYHGFCRTRTDQCKLLWGETGKSSDEQCYRMNVKGDRHGNCGYNKFNQSYFKCNNENVLCGMLHCKHLNERLEFGMESVSILSHSFLNLKGSIVACRTAIVDLGINQVDPGLAPDGAKCGDGKMCVNQKCMSVASLQLQGQTCPHDCNNNGWCNNLGHCHCRDGYAPPFCEDPGPGGSEDSGPASDPEARKEFVIALFVIFLGIIPGMVLLALLSYYMKHNLLYFRSAKPSAPTYVKDCLFSSFQHVLSACRGGSLFSSRSASGGSNTPNNIRNLEIKQTGLVSTTNADVIIRSNTITKNTNRESGGRRLSLKNIKGLKLNTSLRAKKDCGSSQNSETPATTETVCFESPMVVVSVRDLARRFDQTPQKMIKSPSKSRGPPFAPDSAKRTEDNHSLLQNDRPTTPLQHEFFGQFKGFSLAPFKKVETEPSRPAPPPPIIVPPATPAFKSPLVGRSNSSFLNKSVSRAQSFKQALVGVNSNATGPALPPPNPGSTAKPIISSPILENSTCTAKELISPLRNVKVPMRAAPEAPSVQQRPLSTPESIVSDDGKKGGTTLNRIASFLKKPTTGGTNSGTSTLPRKASKIMDKNALRSIEISNPILQTDGTTVKVGGDDGKAVIMRAQSMRGTSVTPRPNIQTFGSMRQPGGTKRPLSIPSGSRPKNPPPPAPPILDVQDKKLQIPSLPGYQKPSVKNSGQYDDCLNKVAPLAKLSEELSSDNIYAVIEESPLSPPESFRRSRTATSTRFTPRRL</sequence>
<evidence type="ECO:0000256" key="8">
    <source>
        <dbReference type="PROSITE-ProRule" id="PRU00076"/>
    </source>
</evidence>
<keyword evidence="4" id="KW-0378">Hydrolase</keyword>
<keyword evidence="16" id="KW-1185">Reference proteome</keyword>
<keyword evidence="4" id="KW-0645">Protease</keyword>
<feature type="region of interest" description="Disordered" evidence="10">
    <location>
        <begin position="1025"/>
        <end position="1049"/>
    </location>
</feature>
<evidence type="ECO:0000256" key="7">
    <source>
        <dbReference type="PROSITE-ProRule" id="PRU00068"/>
    </source>
</evidence>
<proteinExistence type="predicted"/>
<feature type="disulfide bond" evidence="9">
    <location>
        <begin position="347"/>
        <end position="371"/>
    </location>
</feature>
<dbReference type="SMART" id="SM00050">
    <property type="entry name" value="DISIN"/>
    <property type="match status" value="1"/>
</dbReference>
<feature type="binding site" evidence="9">
    <location>
        <position position="332"/>
    </location>
    <ligand>
        <name>Zn(2+)</name>
        <dbReference type="ChEBI" id="CHEBI:29105"/>
        <note>catalytic</note>
    </ligand>
</feature>
<feature type="compositionally biased region" description="Polar residues" evidence="10">
    <location>
        <begin position="1029"/>
        <end position="1040"/>
    </location>
</feature>
<dbReference type="GO" id="GO:0004222">
    <property type="term" value="F:metalloendopeptidase activity"/>
    <property type="evidence" value="ECO:0007669"/>
    <property type="project" value="InterPro"/>
</dbReference>
<feature type="transmembrane region" description="Helical" evidence="11">
    <location>
        <begin position="689"/>
        <end position="713"/>
    </location>
</feature>
<evidence type="ECO:0000256" key="10">
    <source>
        <dbReference type="SAM" id="MobiDB-lite"/>
    </source>
</evidence>
<feature type="compositionally biased region" description="Low complexity" evidence="10">
    <location>
        <begin position="1236"/>
        <end position="1247"/>
    </location>
</feature>
<dbReference type="Pfam" id="PF08516">
    <property type="entry name" value="ADAM_CR"/>
    <property type="match status" value="1"/>
</dbReference>
<feature type="binding site" evidence="9">
    <location>
        <position position="342"/>
    </location>
    <ligand>
        <name>Zn(2+)</name>
        <dbReference type="ChEBI" id="CHEBI:29105"/>
        <note>catalytic</note>
    </ligand>
</feature>
<keyword evidence="5 11" id="KW-0472">Membrane</keyword>
<feature type="active site" evidence="9">
    <location>
        <position position="333"/>
    </location>
</feature>
<accession>A0A8J6LFW5</accession>
<dbReference type="Proteomes" id="UP000719412">
    <property type="component" value="Unassembled WGS sequence"/>
</dbReference>
<dbReference type="PROSITE" id="PS50215">
    <property type="entry name" value="ADAM_MEPRO"/>
    <property type="match status" value="1"/>
</dbReference>
<feature type="compositionally biased region" description="Polar residues" evidence="10">
    <location>
        <begin position="1122"/>
        <end position="1138"/>
    </location>
</feature>
<dbReference type="PROSITE" id="PS50026">
    <property type="entry name" value="EGF_3"/>
    <property type="match status" value="1"/>
</dbReference>
<gene>
    <name evidence="15" type="ORF">GEV33_002601</name>
</gene>
<evidence type="ECO:0000256" key="9">
    <source>
        <dbReference type="PROSITE-ProRule" id="PRU00276"/>
    </source>
</evidence>
<keyword evidence="4" id="KW-0482">Metalloprotease</keyword>
<dbReference type="SMART" id="SM00608">
    <property type="entry name" value="ACR"/>
    <property type="match status" value="1"/>
</dbReference>
<dbReference type="Pfam" id="PF01421">
    <property type="entry name" value="Reprolysin"/>
    <property type="match status" value="1"/>
</dbReference>
<dbReference type="InterPro" id="IPR036436">
    <property type="entry name" value="Disintegrin_dom_sf"/>
</dbReference>
<feature type="region of interest" description="Disordered" evidence="10">
    <location>
        <begin position="861"/>
        <end position="899"/>
    </location>
</feature>
<dbReference type="InterPro" id="IPR001590">
    <property type="entry name" value="Peptidase_M12B"/>
</dbReference>
<dbReference type="InterPro" id="IPR002870">
    <property type="entry name" value="Peptidase_M12B_N"/>
</dbReference>
<dbReference type="SUPFAM" id="SSF57552">
    <property type="entry name" value="Blood coagulation inhibitor (disintegrin)"/>
    <property type="match status" value="1"/>
</dbReference>
<comment type="caution">
    <text evidence="15">The sequence shown here is derived from an EMBL/GenBank/DDBJ whole genome shotgun (WGS) entry which is preliminary data.</text>
</comment>
<dbReference type="PANTHER" id="PTHR11905:SF159">
    <property type="entry name" value="ADAM METALLOPROTEASE"/>
    <property type="match status" value="1"/>
</dbReference>
<dbReference type="InterPro" id="IPR000742">
    <property type="entry name" value="EGF"/>
</dbReference>
<keyword evidence="9" id="KW-0862">Zinc</keyword>
<dbReference type="GO" id="GO:0046872">
    <property type="term" value="F:metal ion binding"/>
    <property type="evidence" value="ECO:0007669"/>
    <property type="project" value="UniProtKB-KW"/>
</dbReference>
<evidence type="ECO:0000313" key="15">
    <source>
        <dbReference type="EMBL" id="KAH0820190.1"/>
    </source>
</evidence>
<feature type="region of interest" description="Disordered" evidence="10">
    <location>
        <begin position="1122"/>
        <end position="1169"/>
    </location>
</feature>
<dbReference type="InterPro" id="IPR001762">
    <property type="entry name" value="Disintegrin_dom"/>
</dbReference>
<dbReference type="Pfam" id="PF01562">
    <property type="entry name" value="Pep_M12B_propep"/>
    <property type="match status" value="1"/>
</dbReference>
<reference evidence="15" key="1">
    <citation type="journal article" date="2020" name="J Insects Food Feed">
        <title>The yellow mealworm (Tenebrio molitor) genome: a resource for the emerging insects as food and feed industry.</title>
        <authorList>
            <person name="Eriksson T."/>
            <person name="Andere A."/>
            <person name="Kelstrup H."/>
            <person name="Emery V."/>
            <person name="Picard C."/>
        </authorList>
    </citation>
    <scope>NUCLEOTIDE SEQUENCE</scope>
    <source>
        <strain evidence="15">Stoneville</strain>
        <tissue evidence="15">Whole head</tissue>
    </source>
</reference>
<feature type="domain" description="Disintegrin" evidence="13">
    <location>
        <begin position="398"/>
        <end position="486"/>
    </location>
</feature>
<evidence type="ECO:0008006" key="17">
    <source>
        <dbReference type="Google" id="ProtNLM"/>
    </source>
</evidence>
<comment type="subcellular location">
    <subcellularLocation>
        <location evidence="1">Membrane</location>
        <topology evidence="1">Single-pass membrane protein</topology>
    </subcellularLocation>
</comment>
<dbReference type="SUPFAM" id="SSF55486">
    <property type="entry name" value="Metalloproteases ('zincins'), catalytic domain"/>
    <property type="match status" value="1"/>
</dbReference>
<dbReference type="CDD" id="cd04269">
    <property type="entry name" value="ZnMc_adamalysin_II_like"/>
    <property type="match status" value="1"/>
</dbReference>
<comment type="caution">
    <text evidence="8">Lacks conserved residue(s) required for the propagation of feature annotation.</text>
</comment>
<dbReference type="GO" id="GO:0016020">
    <property type="term" value="C:membrane"/>
    <property type="evidence" value="ECO:0007669"/>
    <property type="project" value="UniProtKB-SubCell"/>
</dbReference>
<organism evidence="15 16">
    <name type="scientific">Tenebrio molitor</name>
    <name type="common">Yellow mealworm beetle</name>
    <dbReference type="NCBI Taxonomy" id="7067"/>
    <lineage>
        <taxon>Eukaryota</taxon>
        <taxon>Metazoa</taxon>
        <taxon>Ecdysozoa</taxon>
        <taxon>Arthropoda</taxon>
        <taxon>Hexapoda</taxon>
        <taxon>Insecta</taxon>
        <taxon>Pterygota</taxon>
        <taxon>Neoptera</taxon>
        <taxon>Endopterygota</taxon>
        <taxon>Coleoptera</taxon>
        <taxon>Polyphaga</taxon>
        <taxon>Cucujiformia</taxon>
        <taxon>Tenebrionidae</taxon>
        <taxon>Tenebrio</taxon>
    </lineage>
</organism>
<dbReference type="InterPro" id="IPR006586">
    <property type="entry name" value="ADAM_Cys-rich"/>
</dbReference>
<dbReference type="PROSITE" id="PS50214">
    <property type="entry name" value="DISINTEGRIN_2"/>
    <property type="match status" value="1"/>
</dbReference>
<evidence type="ECO:0000256" key="11">
    <source>
        <dbReference type="SAM" id="Phobius"/>
    </source>
</evidence>
<dbReference type="Gene3D" id="3.40.390.10">
    <property type="entry name" value="Collagenase (Catalytic Domain)"/>
    <property type="match status" value="1"/>
</dbReference>
<evidence type="ECO:0000313" key="16">
    <source>
        <dbReference type="Proteomes" id="UP000719412"/>
    </source>
</evidence>
<dbReference type="AlphaFoldDB" id="A0A8J6LFW5"/>
<reference evidence="15" key="2">
    <citation type="submission" date="2021-08" db="EMBL/GenBank/DDBJ databases">
        <authorList>
            <person name="Eriksson T."/>
        </authorList>
    </citation>
    <scope>NUCLEOTIDE SEQUENCE</scope>
    <source>
        <strain evidence="15">Stoneville</strain>
        <tissue evidence="15">Whole head</tissue>
    </source>
</reference>
<keyword evidence="9" id="KW-0479">Metal-binding</keyword>
<evidence type="ECO:0000256" key="5">
    <source>
        <dbReference type="ARBA" id="ARBA00023136"/>
    </source>
</evidence>
<name>A0A8J6LFW5_TENMO</name>
<evidence type="ECO:0000256" key="4">
    <source>
        <dbReference type="ARBA" id="ARBA00023049"/>
    </source>
</evidence>
<feature type="disulfide bond" evidence="7">
    <location>
        <begin position="458"/>
        <end position="478"/>
    </location>
</feature>
<dbReference type="FunFam" id="3.40.390.10:FF:000002">
    <property type="entry name" value="Disintegrin and metalloproteinase domain-containing protein 22"/>
    <property type="match status" value="1"/>
</dbReference>
<keyword evidence="3 11" id="KW-1133">Transmembrane helix</keyword>
<keyword evidence="6 8" id="KW-1015">Disulfide bond</keyword>
<dbReference type="InterPro" id="IPR024079">
    <property type="entry name" value="MetalloPept_cat_dom_sf"/>
</dbReference>
<keyword evidence="8" id="KW-0245">EGF-like domain</keyword>
<dbReference type="FunFam" id="4.10.70.10:FF:000001">
    <property type="entry name" value="Disintegrin and metalloproteinase domain-containing protein 22"/>
    <property type="match status" value="1"/>
</dbReference>
<evidence type="ECO:0000256" key="1">
    <source>
        <dbReference type="ARBA" id="ARBA00004167"/>
    </source>
</evidence>
<feature type="disulfide bond" evidence="9">
    <location>
        <begin position="349"/>
        <end position="354"/>
    </location>
</feature>